<dbReference type="PANTHER" id="PTHR24301:SF2">
    <property type="entry name" value="THROMBOXANE-A SYNTHASE"/>
    <property type="match status" value="1"/>
</dbReference>
<organism evidence="1 2">
    <name type="scientific">Glycomyces sambucus</name>
    <dbReference type="NCBI Taxonomy" id="380244"/>
    <lineage>
        <taxon>Bacteria</taxon>
        <taxon>Bacillati</taxon>
        <taxon>Actinomycetota</taxon>
        <taxon>Actinomycetes</taxon>
        <taxon>Glycomycetales</taxon>
        <taxon>Glycomycetaceae</taxon>
        <taxon>Glycomyces</taxon>
    </lineage>
</organism>
<keyword evidence="1" id="KW-0503">Monooxygenase</keyword>
<name>A0A1G9I3M9_9ACTN</name>
<dbReference type="OrthoDB" id="5290182at2"/>
<dbReference type="PRINTS" id="PR00385">
    <property type="entry name" value="P450"/>
</dbReference>
<dbReference type="Gene3D" id="1.10.630.10">
    <property type="entry name" value="Cytochrome P450"/>
    <property type="match status" value="2"/>
</dbReference>
<dbReference type="STRING" id="380244.SAMN05216298_3014"/>
<evidence type="ECO:0000313" key="1">
    <source>
        <dbReference type="EMBL" id="SDL19851.1"/>
    </source>
</evidence>
<keyword evidence="2" id="KW-1185">Reference proteome</keyword>
<dbReference type="Proteomes" id="UP000198662">
    <property type="component" value="Unassembled WGS sequence"/>
</dbReference>
<dbReference type="GO" id="GO:0004497">
    <property type="term" value="F:monooxygenase activity"/>
    <property type="evidence" value="ECO:0007669"/>
    <property type="project" value="UniProtKB-KW"/>
</dbReference>
<evidence type="ECO:0000313" key="2">
    <source>
        <dbReference type="Proteomes" id="UP000198662"/>
    </source>
</evidence>
<dbReference type="Pfam" id="PF00067">
    <property type="entry name" value="p450"/>
    <property type="match status" value="1"/>
</dbReference>
<proteinExistence type="predicted"/>
<dbReference type="InterPro" id="IPR036396">
    <property type="entry name" value="Cyt_P450_sf"/>
</dbReference>
<dbReference type="GO" id="GO:0020037">
    <property type="term" value="F:heme binding"/>
    <property type="evidence" value="ECO:0007669"/>
    <property type="project" value="InterPro"/>
</dbReference>
<sequence length="406" mass="44941">MPGPAPRPLGLPPDDFDRDPIASLNRLRGEYGDVFAFAAGNVLVARPAWVHWVLARTNRETRVDAPEPPPRLQRQPLIRGRVERWMAARRTAQWHRLGRDIAERTAPLMRARLQEFLDTGRPLRLADCERAVLAAADLVFVHDMGDDLRSLLIPAAELLLEEGAATVILPPWMSLRTRKRLRANDVWISALLAHVRTRRAARRPGEAPADMLDLLIDAEDEDGPVFSDLEAAQTLSINLGNLYAVGGSGLGWLLTAHAAHDLARPAGTDRAAWVAAVVKETLRAYPAVSLTSRTLVEEAHFGDVTVPAGTSVFVSPLMLHTDPRWWRSDPGRFDPARWLAAEVHDPHAYVPYGSGPRVCTGVHIANAVLENAADLLADRTVTARPGPVQREWSAITRPRRFRVRVD</sequence>
<dbReference type="EMBL" id="FNGF01000004">
    <property type="protein sequence ID" value="SDL19851.1"/>
    <property type="molecule type" value="Genomic_DNA"/>
</dbReference>
<dbReference type="InterPro" id="IPR001128">
    <property type="entry name" value="Cyt_P450"/>
</dbReference>
<dbReference type="GO" id="GO:0005506">
    <property type="term" value="F:iron ion binding"/>
    <property type="evidence" value="ECO:0007669"/>
    <property type="project" value="InterPro"/>
</dbReference>
<dbReference type="AlphaFoldDB" id="A0A1G9I3M9"/>
<dbReference type="RefSeq" id="WP_143034794.1">
    <property type="nucleotide sequence ID" value="NZ_FNGF01000004.1"/>
</dbReference>
<keyword evidence="1" id="KW-0560">Oxidoreductase</keyword>
<dbReference type="PANTHER" id="PTHR24301">
    <property type="entry name" value="THROMBOXANE-A SYNTHASE"/>
    <property type="match status" value="1"/>
</dbReference>
<dbReference type="CDD" id="cd00302">
    <property type="entry name" value="cytochrome_P450"/>
    <property type="match status" value="1"/>
</dbReference>
<gene>
    <name evidence="1" type="ORF">SAMN05216298_3014</name>
</gene>
<accession>A0A1G9I3M9</accession>
<reference evidence="2" key="1">
    <citation type="submission" date="2016-10" db="EMBL/GenBank/DDBJ databases">
        <authorList>
            <person name="Varghese N."/>
            <person name="Submissions S."/>
        </authorList>
    </citation>
    <scope>NUCLEOTIDE SEQUENCE [LARGE SCALE GENOMIC DNA]</scope>
    <source>
        <strain evidence="2">CGMCC 4.3147</strain>
    </source>
</reference>
<protein>
    <submittedName>
        <fullName evidence="1">Unspecific monooxygenase</fullName>
    </submittedName>
</protein>
<dbReference type="SUPFAM" id="SSF48264">
    <property type="entry name" value="Cytochrome P450"/>
    <property type="match status" value="1"/>
</dbReference>
<dbReference type="GO" id="GO:0016705">
    <property type="term" value="F:oxidoreductase activity, acting on paired donors, with incorporation or reduction of molecular oxygen"/>
    <property type="evidence" value="ECO:0007669"/>
    <property type="project" value="InterPro"/>
</dbReference>